<dbReference type="SUPFAM" id="SSF88659">
    <property type="entry name" value="Sigma3 and sigma4 domains of RNA polymerase sigma factors"/>
    <property type="match status" value="1"/>
</dbReference>
<dbReference type="InterPro" id="IPR039425">
    <property type="entry name" value="RNA_pol_sigma-70-like"/>
</dbReference>
<comment type="similarity">
    <text evidence="1">Belongs to the sigma-70 factor family. ECF subfamily.</text>
</comment>
<dbReference type="InterPro" id="IPR013325">
    <property type="entry name" value="RNA_pol_sigma_r2"/>
</dbReference>
<name>I4AL06_BERLS</name>
<feature type="region of interest" description="Disordered" evidence="5">
    <location>
        <begin position="1"/>
        <end position="35"/>
    </location>
</feature>
<feature type="domain" description="RNA polymerase sigma factor 70 region 4 type 2" evidence="7">
    <location>
        <begin position="160"/>
        <end position="212"/>
    </location>
</feature>
<proteinExistence type="inferred from homology"/>
<evidence type="ECO:0000259" key="7">
    <source>
        <dbReference type="Pfam" id="PF08281"/>
    </source>
</evidence>
<dbReference type="GO" id="GO:0003677">
    <property type="term" value="F:DNA binding"/>
    <property type="evidence" value="ECO:0007669"/>
    <property type="project" value="InterPro"/>
</dbReference>
<evidence type="ECO:0000313" key="8">
    <source>
        <dbReference type="EMBL" id="AFM04641.1"/>
    </source>
</evidence>
<dbReference type="STRING" id="880071.Fleli_2264"/>
<dbReference type="AlphaFoldDB" id="I4AL06"/>
<keyword evidence="4" id="KW-0804">Transcription</keyword>
<dbReference type="PANTHER" id="PTHR43133">
    <property type="entry name" value="RNA POLYMERASE ECF-TYPE SIGMA FACTO"/>
    <property type="match status" value="1"/>
</dbReference>
<dbReference type="GO" id="GO:0016987">
    <property type="term" value="F:sigma factor activity"/>
    <property type="evidence" value="ECO:0007669"/>
    <property type="project" value="UniProtKB-KW"/>
</dbReference>
<dbReference type="Pfam" id="PF08281">
    <property type="entry name" value="Sigma70_r4_2"/>
    <property type="match status" value="1"/>
</dbReference>
<feature type="compositionally biased region" description="Polar residues" evidence="5">
    <location>
        <begin position="8"/>
        <end position="19"/>
    </location>
</feature>
<dbReference type="SUPFAM" id="SSF88946">
    <property type="entry name" value="Sigma2 domain of RNA polymerase sigma factors"/>
    <property type="match status" value="1"/>
</dbReference>
<keyword evidence="3" id="KW-0731">Sigma factor</keyword>
<sequence>MSEFPFMSNISAHNGSQSIENVEHQEEEQELNNNENTTIRTVYIPSSEESQLIDDCIKGKRQAQHSLYEEFAPKMYAIAMRYAQTTLEADDILQESFINVFKHIEKFAKDCPIEFWIRKIVVNQALKAGRSKYDKAFKEEVSDINYNSEENIILDQFDLEELLEIIRKLPDGFQQIFNLYAIEGYKHKEIAELLGISVGTSKSQYARARAQLQEMLLKEDESYEQFRKQ</sequence>
<dbReference type="Gene3D" id="1.10.10.10">
    <property type="entry name" value="Winged helix-like DNA-binding domain superfamily/Winged helix DNA-binding domain"/>
    <property type="match status" value="1"/>
</dbReference>
<dbReference type="HOGENOM" id="CLU_047691_3_2_10"/>
<dbReference type="Proteomes" id="UP000006054">
    <property type="component" value="Chromosome"/>
</dbReference>
<gene>
    <name evidence="8" type="ordered locus">Fleli_2264</name>
</gene>
<evidence type="ECO:0000256" key="1">
    <source>
        <dbReference type="ARBA" id="ARBA00010641"/>
    </source>
</evidence>
<dbReference type="InterPro" id="IPR013249">
    <property type="entry name" value="RNA_pol_sigma70_r4_t2"/>
</dbReference>
<evidence type="ECO:0000313" key="9">
    <source>
        <dbReference type="Proteomes" id="UP000006054"/>
    </source>
</evidence>
<dbReference type="Gene3D" id="1.10.1740.10">
    <property type="match status" value="1"/>
</dbReference>
<dbReference type="CDD" id="cd06171">
    <property type="entry name" value="Sigma70_r4"/>
    <property type="match status" value="1"/>
</dbReference>
<dbReference type="InterPro" id="IPR036388">
    <property type="entry name" value="WH-like_DNA-bd_sf"/>
</dbReference>
<dbReference type="Pfam" id="PF04542">
    <property type="entry name" value="Sigma70_r2"/>
    <property type="match status" value="1"/>
</dbReference>
<dbReference type="RefSeq" id="WP_014798087.1">
    <property type="nucleotide sequence ID" value="NC_018018.1"/>
</dbReference>
<evidence type="ECO:0000256" key="4">
    <source>
        <dbReference type="ARBA" id="ARBA00023163"/>
    </source>
</evidence>
<dbReference type="PATRIC" id="fig|880071.3.peg.2254"/>
<dbReference type="InterPro" id="IPR013324">
    <property type="entry name" value="RNA_pol_sigma_r3/r4-like"/>
</dbReference>
<keyword evidence="9" id="KW-1185">Reference proteome</keyword>
<dbReference type="PANTHER" id="PTHR43133:SF46">
    <property type="entry name" value="RNA POLYMERASE SIGMA-70 FACTOR ECF SUBFAMILY"/>
    <property type="match status" value="1"/>
</dbReference>
<evidence type="ECO:0000259" key="6">
    <source>
        <dbReference type="Pfam" id="PF04542"/>
    </source>
</evidence>
<dbReference type="KEGG" id="fli:Fleli_2264"/>
<dbReference type="NCBIfam" id="TIGR02937">
    <property type="entry name" value="sigma70-ECF"/>
    <property type="match status" value="1"/>
</dbReference>
<keyword evidence="2" id="KW-0805">Transcription regulation</keyword>
<dbReference type="InterPro" id="IPR014284">
    <property type="entry name" value="RNA_pol_sigma-70_dom"/>
</dbReference>
<reference evidence="9" key="1">
    <citation type="submission" date="2012-06" db="EMBL/GenBank/DDBJ databases">
        <title>The complete genome of Flexibacter litoralis DSM 6794.</title>
        <authorList>
            <person name="Lucas S."/>
            <person name="Copeland A."/>
            <person name="Lapidus A."/>
            <person name="Glavina del Rio T."/>
            <person name="Dalin E."/>
            <person name="Tice H."/>
            <person name="Bruce D."/>
            <person name="Goodwin L."/>
            <person name="Pitluck S."/>
            <person name="Peters L."/>
            <person name="Ovchinnikova G."/>
            <person name="Lu M."/>
            <person name="Kyrpides N."/>
            <person name="Mavromatis K."/>
            <person name="Ivanova N."/>
            <person name="Brettin T."/>
            <person name="Detter J.C."/>
            <person name="Han C."/>
            <person name="Larimer F."/>
            <person name="Land M."/>
            <person name="Hauser L."/>
            <person name="Markowitz V."/>
            <person name="Cheng J.-F."/>
            <person name="Hugenholtz P."/>
            <person name="Woyke T."/>
            <person name="Wu D."/>
            <person name="Spring S."/>
            <person name="Lang E."/>
            <person name="Kopitz M."/>
            <person name="Brambilla E."/>
            <person name="Klenk H.-P."/>
            <person name="Eisen J.A."/>
        </authorList>
    </citation>
    <scope>NUCLEOTIDE SEQUENCE [LARGE SCALE GENOMIC DNA]</scope>
    <source>
        <strain evidence="9">ATCC 23117 / DSM 6794 / NBRC 15988 / NCIMB 1366 / Sio-4</strain>
    </source>
</reference>
<dbReference type="InterPro" id="IPR007627">
    <property type="entry name" value="RNA_pol_sigma70_r2"/>
</dbReference>
<accession>I4AL06</accession>
<protein>
    <submittedName>
        <fullName evidence="8">RNA polymerase sigma factor, sigma-70 family</fullName>
    </submittedName>
</protein>
<dbReference type="eggNOG" id="COG1595">
    <property type="taxonomic scope" value="Bacteria"/>
</dbReference>
<dbReference type="EMBL" id="CP003345">
    <property type="protein sequence ID" value="AFM04641.1"/>
    <property type="molecule type" value="Genomic_DNA"/>
</dbReference>
<dbReference type="GO" id="GO:0006352">
    <property type="term" value="P:DNA-templated transcription initiation"/>
    <property type="evidence" value="ECO:0007669"/>
    <property type="project" value="InterPro"/>
</dbReference>
<evidence type="ECO:0000256" key="3">
    <source>
        <dbReference type="ARBA" id="ARBA00023082"/>
    </source>
</evidence>
<organism evidence="8 9">
    <name type="scientific">Bernardetia litoralis (strain ATCC 23117 / DSM 6794 / NBRC 15988 / NCIMB 1366 / Fx l1 / Sio-4)</name>
    <name type="common">Flexibacter litoralis</name>
    <dbReference type="NCBI Taxonomy" id="880071"/>
    <lineage>
        <taxon>Bacteria</taxon>
        <taxon>Pseudomonadati</taxon>
        <taxon>Bacteroidota</taxon>
        <taxon>Cytophagia</taxon>
        <taxon>Cytophagales</taxon>
        <taxon>Bernardetiaceae</taxon>
        <taxon>Bernardetia</taxon>
    </lineage>
</organism>
<feature type="domain" description="RNA polymerase sigma-70 region 2" evidence="6">
    <location>
        <begin position="67"/>
        <end position="131"/>
    </location>
</feature>
<evidence type="ECO:0000256" key="5">
    <source>
        <dbReference type="SAM" id="MobiDB-lite"/>
    </source>
</evidence>
<evidence type="ECO:0000256" key="2">
    <source>
        <dbReference type="ARBA" id="ARBA00023015"/>
    </source>
</evidence>